<accession>A0ABS0D1H1</accession>
<dbReference type="InterPro" id="IPR002560">
    <property type="entry name" value="Transposase_DDE"/>
</dbReference>
<dbReference type="PANTHER" id="PTHR33498">
    <property type="entry name" value="TRANSPOSASE FOR INSERTION SEQUENCE ELEMENT IS1557"/>
    <property type="match status" value="1"/>
</dbReference>
<organism evidence="2 3">
    <name type="scientific">Nocardia amamiensis</name>
    <dbReference type="NCBI Taxonomy" id="404578"/>
    <lineage>
        <taxon>Bacteria</taxon>
        <taxon>Bacillati</taxon>
        <taxon>Actinomycetota</taxon>
        <taxon>Actinomycetes</taxon>
        <taxon>Mycobacteriales</taxon>
        <taxon>Nocardiaceae</taxon>
        <taxon>Nocardia</taxon>
    </lineage>
</organism>
<dbReference type="Proteomes" id="UP000702209">
    <property type="component" value="Unassembled WGS sequence"/>
</dbReference>
<evidence type="ECO:0000259" key="1">
    <source>
        <dbReference type="Pfam" id="PF01610"/>
    </source>
</evidence>
<evidence type="ECO:0000313" key="3">
    <source>
        <dbReference type="Proteomes" id="UP000702209"/>
    </source>
</evidence>
<comment type="caution">
    <text evidence="2">The sequence shown here is derived from an EMBL/GenBank/DDBJ whole genome shotgun (WGS) entry which is preliminary data.</text>
</comment>
<dbReference type="InterPro" id="IPR047951">
    <property type="entry name" value="Transpos_ISL3"/>
</dbReference>
<dbReference type="PANTHER" id="PTHR33498:SF1">
    <property type="entry name" value="TRANSPOSASE FOR INSERTION SEQUENCE ELEMENT IS1557"/>
    <property type="match status" value="1"/>
</dbReference>
<keyword evidence="3" id="KW-1185">Reference proteome</keyword>
<dbReference type="Pfam" id="PF01610">
    <property type="entry name" value="DDE_Tnp_ISL3"/>
    <property type="match status" value="1"/>
</dbReference>
<protein>
    <submittedName>
        <fullName evidence="2">Transposase</fullName>
    </submittedName>
</protein>
<sequence length="231" mass="26160">MSRTPRSCGAGAFWVRRYARAAEPEQLLTEVGRRGSDLDEHIPYLAKRWEQGCDNAATLHNEIRERGYRGSPRTVRRLLQDWRITSPPPIITVHTPPKPRQVTGWIMRPDDKLTDEDKTELRRVLDRCATLRQVDQLVSDFAGMTRHRQGRHLDTWIVQATSSGIPAIAGFADGLLKDYDAVRNGLTLEHSSGAVEGHVNRIILWNQSCRVPQRSRRRLVDSRRVGGSPGG</sequence>
<proteinExistence type="predicted"/>
<gene>
    <name evidence="2" type="ORF">IU459_34695</name>
</gene>
<feature type="domain" description="Transposase IS204/IS1001/IS1096/IS1165 DDE" evidence="1">
    <location>
        <begin position="106"/>
        <end position="209"/>
    </location>
</feature>
<reference evidence="2 3" key="1">
    <citation type="submission" date="2020-10" db="EMBL/GenBank/DDBJ databases">
        <title>Identification of Nocardia species via Next-generation sequencing and recognition of intraspecies genetic diversity.</title>
        <authorList>
            <person name="Li P."/>
            <person name="Li P."/>
            <person name="Lu B."/>
        </authorList>
    </citation>
    <scope>NUCLEOTIDE SEQUENCE [LARGE SCALE GENOMIC DNA]</scope>
    <source>
        <strain evidence="2 3">BJ06-0157</strain>
    </source>
</reference>
<dbReference type="RefSeq" id="WP_195133829.1">
    <property type="nucleotide sequence ID" value="NZ_JADLQX010000049.1"/>
</dbReference>
<name>A0ABS0D1H1_9NOCA</name>
<evidence type="ECO:0000313" key="2">
    <source>
        <dbReference type="EMBL" id="MBF6302649.1"/>
    </source>
</evidence>
<dbReference type="EMBL" id="JADLQX010000049">
    <property type="protein sequence ID" value="MBF6302649.1"/>
    <property type="molecule type" value="Genomic_DNA"/>
</dbReference>